<feature type="signal peptide" evidence="1">
    <location>
        <begin position="1"/>
        <end position="19"/>
    </location>
</feature>
<evidence type="ECO:0000256" key="1">
    <source>
        <dbReference type="SAM" id="SignalP"/>
    </source>
</evidence>
<evidence type="ECO:0000313" key="2">
    <source>
        <dbReference type="EMBL" id="TMP38180.1"/>
    </source>
</evidence>
<dbReference type="EMBL" id="PNCJ01000011">
    <property type="protein sequence ID" value="TMP38180.1"/>
    <property type="molecule type" value="Genomic_DNA"/>
</dbReference>
<accession>A0A5S3X1Q7</accession>
<organism evidence="2 3">
    <name type="scientific">Pseudoalteromonas rubra</name>
    <dbReference type="NCBI Taxonomy" id="43658"/>
    <lineage>
        <taxon>Bacteria</taxon>
        <taxon>Pseudomonadati</taxon>
        <taxon>Pseudomonadota</taxon>
        <taxon>Gammaproteobacteria</taxon>
        <taxon>Alteromonadales</taxon>
        <taxon>Pseudoalteromonadaceae</taxon>
        <taxon>Pseudoalteromonas</taxon>
    </lineage>
</organism>
<protein>
    <submittedName>
        <fullName evidence="2">Uncharacterized protein</fullName>
    </submittedName>
</protein>
<feature type="chain" id="PRO_5024425779" evidence="1">
    <location>
        <begin position="20"/>
        <end position="174"/>
    </location>
</feature>
<dbReference type="RefSeq" id="WP_138544298.1">
    <property type="nucleotide sequence ID" value="NZ_PNCJ01000011.1"/>
</dbReference>
<dbReference type="OrthoDB" id="1438245at2"/>
<dbReference type="Proteomes" id="UP000306719">
    <property type="component" value="Unassembled WGS sequence"/>
</dbReference>
<sequence length="174" mass="20363">MIRLFLFSILVTLSFHSFATEQIDDIFTIGFKGKTYPITERPLSQKFDNATIRLILEPDFCTASWRGYKARWQLLDGKLMLNSMQKNPCERKFNPVSSGDFFGTQEYPIHADWFTGKITLMVGEKSYRHENGVQIGYDQDVFIFNFQNGELISKGMEAVKYRYEKRFLESKDVH</sequence>
<proteinExistence type="predicted"/>
<reference evidence="3" key="2">
    <citation type="submission" date="2019-06" db="EMBL/GenBank/DDBJ databases">
        <title>Co-occurence of chitin degradation, pigmentation and bioactivity in marine Pseudoalteromonas.</title>
        <authorList>
            <person name="Sonnenschein E.C."/>
            <person name="Bech P.K."/>
        </authorList>
    </citation>
    <scope>NUCLEOTIDE SEQUENCE [LARGE SCALE GENOMIC DNA]</scope>
    <source>
        <strain evidence="3">S2599</strain>
    </source>
</reference>
<dbReference type="AlphaFoldDB" id="A0A5S3X1Q7"/>
<keyword evidence="1" id="KW-0732">Signal</keyword>
<reference evidence="2 3" key="1">
    <citation type="submission" date="2018-01" db="EMBL/GenBank/DDBJ databases">
        <authorList>
            <person name="Paulsen S."/>
            <person name="Gram L.K."/>
        </authorList>
    </citation>
    <scope>NUCLEOTIDE SEQUENCE [LARGE SCALE GENOMIC DNA]</scope>
    <source>
        <strain evidence="2 3">S2599</strain>
    </source>
</reference>
<gene>
    <name evidence="2" type="ORF">CWB98_07630</name>
</gene>
<evidence type="ECO:0000313" key="3">
    <source>
        <dbReference type="Proteomes" id="UP000306719"/>
    </source>
</evidence>
<name>A0A5S3X1Q7_9GAMM</name>
<comment type="caution">
    <text evidence="2">The sequence shown here is derived from an EMBL/GenBank/DDBJ whole genome shotgun (WGS) entry which is preliminary data.</text>
</comment>